<accession>A0A158EWL0</accession>
<reference evidence="2" key="1">
    <citation type="submission" date="2016-01" db="EMBL/GenBank/DDBJ databases">
        <authorList>
            <person name="Peeters C."/>
        </authorList>
    </citation>
    <scope>NUCLEOTIDE SEQUENCE [LARGE SCALE GENOMIC DNA]</scope>
    <source>
        <strain evidence="2">LMG 22937</strain>
    </source>
</reference>
<gene>
    <name evidence="2" type="ORF">AWB67_00135</name>
</gene>
<evidence type="ECO:0000313" key="2">
    <source>
        <dbReference type="EMBL" id="SAL11865.1"/>
    </source>
</evidence>
<name>A0A158EWL0_9BURK</name>
<comment type="caution">
    <text evidence="2">The sequence shown here is derived from an EMBL/GenBank/DDBJ whole genome shotgun (WGS) entry which is preliminary data.</text>
</comment>
<keyword evidence="3" id="KW-1185">Reference proteome</keyword>
<keyword evidence="2" id="KW-0449">Lipoprotein</keyword>
<evidence type="ECO:0000256" key="1">
    <source>
        <dbReference type="SAM" id="SignalP"/>
    </source>
</evidence>
<dbReference type="Proteomes" id="UP000054925">
    <property type="component" value="Unassembled WGS sequence"/>
</dbReference>
<keyword evidence="1" id="KW-0732">Signal</keyword>
<sequence length="77" mass="9196">MNKTRKTLLLVSLAASLGMGLMNVASADDHRPQYVHTVERGWHGDRYYDGHRYWARSDWERRHPVKYHHAPPVHHYY</sequence>
<feature type="chain" id="PRO_5011118941" evidence="1">
    <location>
        <begin position="28"/>
        <end position="77"/>
    </location>
</feature>
<protein>
    <submittedName>
        <fullName evidence="2">Lipoprotein</fullName>
    </submittedName>
</protein>
<evidence type="ECO:0000313" key="3">
    <source>
        <dbReference type="Proteomes" id="UP000054925"/>
    </source>
</evidence>
<dbReference type="EMBL" id="FCOL02000001">
    <property type="protein sequence ID" value="SAL11865.1"/>
    <property type="molecule type" value="Genomic_DNA"/>
</dbReference>
<dbReference type="OrthoDB" id="9133607at2"/>
<dbReference type="RefSeq" id="WP_087654300.1">
    <property type="nucleotide sequence ID" value="NZ_FCOL02000001.1"/>
</dbReference>
<feature type="signal peptide" evidence="1">
    <location>
        <begin position="1"/>
        <end position="27"/>
    </location>
</feature>
<proteinExistence type="predicted"/>
<organism evidence="2 3">
    <name type="scientific">Caballeronia terrestris</name>
    <dbReference type="NCBI Taxonomy" id="1226301"/>
    <lineage>
        <taxon>Bacteria</taxon>
        <taxon>Pseudomonadati</taxon>
        <taxon>Pseudomonadota</taxon>
        <taxon>Betaproteobacteria</taxon>
        <taxon>Burkholderiales</taxon>
        <taxon>Burkholderiaceae</taxon>
        <taxon>Caballeronia</taxon>
    </lineage>
</organism>
<dbReference type="AlphaFoldDB" id="A0A158EWL0"/>